<organism evidence="1 2">
    <name type="scientific">Rubrivivax rivuli</name>
    <dbReference type="NCBI Taxonomy" id="1862385"/>
    <lineage>
        <taxon>Bacteria</taxon>
        <taxon>Pseudomonadati</taxon>
        <taxon>Pseudomonadota</taxon>
        <taxon>Betaproteobacteria</taxon>
        <taxon>Burkholderiales</taxon>
        <taxon>Sphaerotilaceae</taxon>
        <taxon>Rubrivivax</taxon>
    </lineage>
</organism>
<dbReference type="OrthoDB" id="9151199at2"/>
<gene>
    <name evidence="1" type="ORF">EOE66_10160</name>
</gene>
<dbReference type="AlphaFoldDB" id="A0A437RHK7"/>
<evidence type="ECO:0000313" key="2">
    <source>
        <dbReference type="Proteomes" id="UP000285575"/>
    </source>
</evidence>
<dbReference type="Proteomes" id="UP000285575">
    <property type="component" value="Unassembled WGS sequence"/>
</dbReference>
<comment type="caution">
    <text evidence="1">The sequence shown here is derived from an EMBL/GenBank/DDBJ whole genome shotgun (WGS) entry which is preliminary data.</text>
</comment>
<reference evidence="1 2" key="1">
    <citation type="submission" date="2019-01" db="EMBL/GenBank/DDBJ databases">
        <authorList>
            <person name="Chen W.-M."/>
        </authorList>
    </citation>
    <scope>NUCLEOTIDE SEQUENCE [LARGE SCALE GENOMIC DNA]</scope>
    <source>
        <strain evidence="1 2">KYPY4</strain>
    </source>
</reference>
<dbReference type="RefSeq" id="WP_128228577.1">
    <property type="nucleotide sequence ID" value="NZ_SACR01000003.1"/>
</dbReference>
<protein>
    <submittedName>
        <fullName evidence="1">Uncharacterized protein</fullName>
    </submittedName>
</protein>
<proteinExistence type="predicted"/>
<accession>A0A437RHK7</accession>
<evidence type="ECO:0000313" key="1">
    <source>
        <dbReference type="EMBL" id="RVU46211.1"/>
    </source>
</evidence>
<dbReference type="EMBL" id="SACR01000003">
    <property type="protein sequence ID" value="RVU46211.1"/>
    <property type="molecule type" value="Genomic_DNA"/>
</dbReference>
<keyword evidence="2" id="KW-1185">Reference proteome</keyword>
<sequence length="296" mass="31273">MSHALLISAGPELARVQHRLAVGVQCLDALSGQPMLAPLQVRLIALGPLAAGLALQPKGEGRYSLPDAGAFARLWDRCTRLDDPLPRTLDLLVHETLPSAAATEAEAPHRVGPRRVVMNLAETAPALPTPGFRPRPRPGRESTLTLRLFPGPNHGFDASATVLRGRVQLGTSAADARPARWARIVATRGSAVLGHTQADERGEYALLLRYPAGLLAPATPSPADAQIDVHIAARRNPPLPRGPFGDLSPEPASVASLDPLPLADLPAAYDRRVTVARTVVFGGPNSGPAHEHLLPP</sequence>
<name>A0A437RHK7_9BURK</name>